<dbReference type="GO" id="GO:0005737">
    <property type="term" value="C:cytoplasm"/>
    <property type="evidence" value="ECO:0007669"/>
    <property type="project" value="TreeGrafter"/>
</dbReference>
<dbReference type="InterPro" id="IPR036565">
    <property type="entry name" value="Mur-like_cat_sf"/>
</dbReference>
<dbReference type="NCBIfam" id="NF008101">
    <property type="entry name" value="PRK10846.1"/>
    <property type="match status" value="1"/>
</dbReference>
<evidence type="ECO:0000256" key="19">
    <source>
        <dbReference type="ARBA" id="ARBA00047493"/>
    </source>
</evidence>
<evidence type="ECO:0000256" key="4">
    <source>
        <dbReference type="ARBA" id="ARBA00005150"/>
    </source>
</evidence>
<evidence type="ECO:0000313" key="27">
    <source>
        <dbReference type="Proteomes" id="UP000067325"/>
    </source>
</evidence>
<dbReference type="eggNOG" id="COG0285">
    <property type="taxonomic scope" value="Bacteria"/>
</dbReference>
<keyword evidence="10 23" id="KW-0436">Ligase</keyword>
<comment type="cofactor">
    <cofactor evidence="1">
        <name>Mg(2+)</name>
        <dbReference type="ChEBI" id="CHEBI:18420"/>
    </cofactor>
</comment>
<evidence type="ECO:0000256" key="6">
    <source>
        <dbReference type="ARBA" id="ARBA00011245"/>
    </source>
</evidence>
<dbReference type="EC" id="6.3.2.17" evidence="8"/>
<organism evidence="26 27">
    <name type="scientific">Candidatus Palibaumannia cicadellinicola</name>
    <dbReference type="NCBI Taxonomy" id="186490"/>
    <lineage>
        <taxon>Bacteria</taxon>
        <taxon>Pseudomonadati</taxon>
        <taxon>Pseudomonadota</taxon>
        <taxon>Gammaproteobacteria</taxon>
        <taxon>Candidatus Palibaumannia</taxon>
    </lineage>
</organism>
<keyword evidence="13 23" id="KW-0067">ATP-binding</keyword>
<evidence type="ECO:0000256" key="12">
    <source>
        <dbReference type="ARBA" id="ARBA00022741"/>
    </source>
</evidence>
<dbReference type="KEGG" id="bcib:IM45_825"/>
<comment type="function">
    <text evidence="2">Functions in two distinct reactions of the de novo folate biosynthetic pathway. Catalyzes the addition of a glutamate residue to dihydropteroate (7,8-dihydropteroate or H2Pte) to form dihydrofolate (7,8-dihydrofolate monoglutamate or H2Pte-Glu). Also catalyzes successive additions of L-glutamate to tetrahydrofolate or 10-formyltetrahydrofolate or 5,10-methylenetetrahydrofolate, leading to folylpolyglutamate derivatives.</text>
</comment>
<comment type="pathway">
    <text evidence="3">Cofactor biosynthesis; tetrahydrofolate biosynthesis; 7,8-dihydrofolate from 2-amino-4-hydroxy-6-hydroxymethyl-7,8-dihydropteridine diphosphate and 4-aminobenzoate: step 2/2.</text>
</comment>
<dbReference type="Gene3D" id="3.90.190.20">
    <property type="entry name" value="Mur ligase, C-terminal domain"/>
    <property type="match status" value="1"/>
</dbReference>
<dbReference type="EMBL" id="CP008985">
    <property type="protein sequence ID" value="AIN47283.1"/>
    <property type="molecule type" value="Genomic_DNA"/>
</dbReference>
<evidence type="ECO:0000256" key="13">
    <source>
        <dbReference type="ARBA" id="ARBA00022840"/>
    </source>
</evidence>
<comment type="similarity">
    <text evidence="5 23">Belongs to the folylpolyglutamate synthase family.</text>
</comment>
<evidence type="ECO:0000256" key="21">
    <source>
        <dbReference type="ARBA" id="ARBA00049035"/>
    </source>
</evidence>
<evidence type="ECO:0000259" key="25">
    <source>
        <dbReference type="Pfam" id="PF08245"/>
    </source>
</evidence>
<evidence type="ECO:0000256" key="9">
    <source>
        <dbReference type="ARBA" id="ARBA00019357"/>
    </source>
</evidence>
<comment type="pathway">
    <text evidence="4">Cofactor biosynthesis; tetrahydrofolylpolyglutamate biosynthesis.</text>
</comment>
<comment type="subunit">
    <text evidence="6">Monomer.</text>
</comment>
<dbReference type="PANTHER" id="PTHR11136:SF0">
    <property type="entry name" value="DIHYDROFOLATE SYNTHETASE-RELATED"/>
    <property type="match status" value="1"/>
</dbReference>
<evidence type="ECO:0000256" key="22">
    <source>
        <dbReference type="ARBA" id="ARBA00049161"/>
    </source>
</evidence>
<sequence length="427" mass="47903">MNKHIKNITIPQEQSPLEVWLYYLENLHAKPIDLGLDRIHHVAKNLDLLQPAPLVITVGGTNGKGTTCRLLEVILLSYGLQVGVFSSPHLLHYTERVRINGNELAETTHSEAMAVVEMGRDNTSLSYFEFSTLSALQLFRQAMLDVVILEVGLGGRLDATNIVDADIAVITSIALDHTNWLGLDRASIAREKAGIMRYGKPVIVGESERPITLDTAAANCCAKLFARNRDWGFRVEESCWHWWERDSELQRLPLPAIPLDNAATALAAVHRLPFLVREDYIREGLRDAMLPGRFQIIRQQPLVILDVAHNPHAANYLARQLDALLHLHRPQIRKIRAVVGMLTHKDIPGTLTCLRDKVAVWYCATLKDPYAASAEQLATWLDSDAQKFKDVISAWRQVMLDAAPEDCVLVFGSFYTVASVMRDHQYG</sequence>
<dbReference type="AlphaFoldDB" id="A0A088NAY6"/>
<dbReference type="InterPro" id="IPR001645">
    <property type="entry name" value="Folylpolyglutamate_synth"/>
</dbReference>
<dbReference type="EC" id="6.3.2.12" evidence="7"/>
<dbReference type="FunFam" id="3.40.1190.10:FF:000004">
    <property type="entry name" value="Dihydrofolate synthase/folylpolyglutamate synthase"/>
    <property type="match status" value="1"/>
</dbReference>
<evidence type="ECO:0000256" key="23">
    <source>
        <dbReference type="PIRNR" id="PIRNR001563"/>
    </source>
</evidence>
<dbReference type="PROSITE" id="PS01012">
    <property type="entry name" value="FOLYLPOLYGLU_SYNT_2"/>
    <property type="match status" value="1"/>
</dbReference>
<dbReference type="GO" id="GO:0046654">
    <property type="term" value="P:tetrahydrofolate biosynthetic process"/>
    <property type="evidence" value="ECO:0007669"/>
    <property type="project" value="UniProtKB-UniPathway"/>
</dbReference>
<dbReference type="Pfam" id="PF08245">
    <property type="entry name" value="Mur_ligase_M"/>
    <property type="match status" value="1"/>
</dbReference>
<dbReference type="PROSITE" id="PS01011">
    <property type="entry name" value="FOLYLPOLYGLU_SYNT_1"/>
    <property type="match status" value="1"/>
</dbReference>
<dbReference type="GO" id="GO:0004326">
    <property type="term" value="F:tetrahydrofolylpolyglutamate synthase activity"/>
    <property type="evidence" value="ECO:0007669"/>
    <property type="project" value="UniProtKB-EC"/>
</dbReference>
<evidence type="ECO:0000256" key="5">
    <source>
        <dbReference type="ARBA" id="ARBA00008276"/>
    </source>
</evidence>
<evidence type="ECO:0000256" key="2">
    <source>
        <dbReference type="ARBA" id="ARBA00002714"/>
    </source>
</evidence>
<dbReference type="Proteomes" id="UP000067325">
    <property type="component" value="Chromosome"/>
</dbReference>
<reference evidence="26 27" key="1">
    <citation type="journal article" date="2014" name="MBio">
        <title>Differential genome evolution between companion symbionts in an insect-bacterial symbiosis.</title>
        <authorList>
            <person name="Bennett G.M."/>
            <person name="McCutcheon J.P."/>
            <person name="MacDonald B.R."/>
            <person name="Romanovicz D."/>
            <person name="Moran N.A."/>
        </authorList>
    </citation>
    <scope>NUCLEOTIDE SEQUENCE [LARGE SCALE GENOMIC DNA]</scope>
    <source>
        <strain evidence="26 27">BGSS</strain>
    </source>
</reference>
<accession>A0A088NAY6</accession>
<feature type="domain" description="Mur ligase C-terminal" evidence="24">
    <location>
        <begin position="292"/>
        <end position="414"/>
    </location>
</feature>
<dbReference type="PANTHER" id="PTHR11136">
    <property type="entry name" value="FOLYLPOLYGLUTAMATE SYNTHASE-RELATED"/>
    <property type="match status" value="1"/>
</dbReference>
<evidence type="ECO:0000256" key="16">
    <source>
        <dbReference type="ARBA" id="ARBA00030048"/>
    </source>
</evidence>
<protein>
    <recommendedName>
        <fullName evidence="9">Dihydrofolate synthase/folylpolyglutamate synthase</fullName>
        <ecNumber evidence="7">6.3.2.12</ecNumber>
        <ecNumber evidence="8">6.3.2.17</ecNumber>
    </recommendedName>
    <alternativeName>
        <fullName evidence="18">Folylpoly-gamma-glutamate synthetase-dihydrofolate synthetase</fullName>
    </alternativeName>
    <alternativeName>
        <fullName evidence="16">Folylpolyglutamate synthetase</fullName>
    </alternativeName>
    <alternativeName>
        <fullName evidence="17">Tetrahydrofolylpolyglutamate synthase</fullName>
    </alternativeName>
</protein>
<dbReference type="InterPro" id="IPR036615">
    <property type="entry name" value="Mur_ligase_C_dom_sf"/>
</dbReference>
<evidence type="ECO:0000313" key="26">
    <source>
        <dbReference type="EMBL" id="AIN47283.1"/>
    </source>
</evidence>
<evidence type="ECO:0000256" key="10">
    <source>
        <dbReference type="ARBA" id="ARBA00022598"/>
    </source>
</evidence>
<dbReference type="PIRSF" id="PIRSF001563">
    <property type="entry name" value="Folylpolyglu_synth"/>
    <property type="match status" value="1"/>
</dbReference>
<evidence type="ECO:0000259" key="24">
    <source>
        <dbReference type="Pfam" id="PF02875"/>
    </source>
</evidence>
<comment type="catalytic activity">
    <reaction evidence="22">
        <text>7,8-dihydropteroate + L-glutamate + ATP = 7,8-dihydrofolate + ADP + phosphate + H(+)</text>
        <dbReference type="Rhea" id="RHEA:23584"/>
        <dbReference type="ChEBI" id="CHEBI:15378"/>
        <dbReference type="ChEBI" id="CHEBI:17839"/>
        <dbReference type="ChEBI" id="CHEBI:29985"/>
        <dbReference type="ChEBI" id="CHEBI:30616"/>
        <dbReference type="ChEBI" id="CHEBI:43474"/>
        <dbReference type="ChEBI" id="CHEBI:57451"/>
        <dbReference type="ChEBI" id="CHEBI:456216"/>
        <dbReference type="EC" id="6.3.2.12"/>
    </reaction>
</comment>
<dbReference type="NCBIfam" id="TIGR01499">
    <property type="entry name" value="folC"/>
    <property type="match status" value="1"/>
</dbReference>
<dbReference type="GO" id="GO:0046656">
    <property type="term" value="P:folic acid biosynthetic process"/>
    <property type="evidence" value="ECO:0007669"/>
    <property type="project" value="UniProtKB-KW"/>
</dbReference>
<evidence type="ECO:0000256" key="3">
    <source>
        <dbReference type="ARBA" id="ARBA00004799"/>
    </source>
</evidence>
<name>A0A088NAY6_9GAMM</name>
<dbReference type="UniPathway" id="UPA00077">
    <property type="reaction ID" value="UER00157"/>
</dbReference>
<comment type="catalytic activity">
    <reaction evidence="21">
        <text>(6R)-5,10-methylenetetrahydrofolyl-(gamma-L-Glu)(n) + L-glutamate + ATP = (6R)-5,10-methylenetetrahydrofolyl-(gamma-L-Glu)(n+1) + ADP + phosphate + H(+)</text>
        <dbReference type="Rhea" id="RHEA:51912"/>
        <dbReference type="Rhea" id="RHEA-COMP:13257"/>
        <dbReference type="Rhea" id="RHEA-COMP:13258"/>
        <dbReference type="ChEBI" id="CHEBI:15378"/>
        <dbReference type="ChEBI" id="CHEBI:29985"/>
        <dbReference type="ChEBI" id="CHEBI:30616"/>
        <dbReference type="ChEBI" id="CHEBI:43474"/>
        <dbReference type="ChEBI" id="CHEBI:136572"/>
        <dbReference type="ChEBI" id="CHEBI:456216"/>
        <dbReference type="EC" id="6.3.2.17"/>
    </reaction>
</comment>
<feature type="domain" description="Mur ligase central" evidence="25">
    <location>
        <begin position="58"/>
        <end position="197"/>
    </location>
</feature>
<evidence type="ECO:0000256" key="14">
    <source>
        <dbReference type="ARBA" id="ARBA00022842"/>
    </source>
</evidence>
<evidence type="ECO:0000256" key="18">
    <source>
        <dbReference type="ARBA" id="ARBA00032510"/>
    </source>
</evidence>
<evidence type="ECO:0000256" key="17">
    <source>
        <dbReference type="ARBA" id="ARBA00030592"/>
    </source>
</evidence>
<keyword evidence="11" id="KW-0479">Metal-binding</keyword>
<gene>
    <name evidence="26" type="ORF">IM45_825</name>
</gene>
<evidence type="ECO:0000256" key="15">
    <source>
        <dbReference type="ARBA" id="ARBA00022909"/>
    </source>
</evidence>
<proteinExistence type="inferred from homology"/>
<dbReference type="OrthoDB" id="9809356at2"/>
<keyword evidence="12 23" id="KW-0547">Nucleotide-binding</keyword>
<evidence type="ECO:0000256" key="1">
    <source>
        <dbReference type="ARBA" id="ARBA00001946"/>
    </source>
</evidence>
<dbReference type="GO" id="GO:0008841">
    <property type="term" value="F:dihydrofolate synthase activity"/>
    <property type="evidence" value="ECO:0007669"/>
    <property type="project" value="UniProtKB-EC"/>
</dbReference>
<evidence type="ECO:0000256" key="8">
    <source>
        <dbReference type="ARBA" id="ARBA00013025"/>
    </source>
</evidence>
<dbReference type="InterPro" id="IPR013221">
    <property type="entry name" value="Mur_ligase_cen"/>
</dbReference>
<comment type="catalytic activity">
    <reaction evidence="19">
        <text>(6S)-5,6,7,8-tetrahydrofolyl-(gamma-L-Glu)(n) + L-glutamate + ATP = (6S)-5,6,7,8-tetrahydrofolyl-(gamma-L-Glu)(n+1) + ADP + phosphate + H(+)</text>
        <dbReference type="Rhea" id="RHEA:10580"/>
        <dbReference type="Rhea" id="RHEA-COMP:14738"/>
        <dbReference type="Rhea" id="RHEA-COMP:14740"/>
        <dbReference type="ChEBI" id="CHEBI:15378"/>
        <dbReference type="ChEBI" id="CHEBI:29985"/>
        <dbReference type="ChEBI" id="CHEBI:30616"/>
        <dbReference type="ChEBI" id="CHEBI:43474"/>
        <dbReference type="ChEBI" id="CHEBI:141005"/>
        <dbReference type="ChEBI" id="CHEBI:456216"/>
        <dbReference type="EC" id="6.3.2.17"/>
    </reaction>
</comment>
<keyword evidence="15" id="KW-0289">Folate biosynthesis</keyword>
<comment type="catalytic activity">
    <reaction evidence="20">
        <text>10-formyltetrahydrofolyl-(gamma-L-Glu)(n) + L-glutamate + ATP = 10-formyltetrahydrofolyl-(gamma-L-Glu)(n+1) + ADP + phosphate + H(+)</text>
        <dbReference type="Rhea" id="RHEA:51904"/>
        <dbReference type="Rhea" id="RHEA-COMP:13088"/>
        <dbReference type="Rhea" id="RHEA-COMP:14300"/>
        <dbReference type="ChEBI" id="CHEBI:15378"/>
        <dbReference type="ChEBI" id="CHEBI:29985"/>
        <dbReference type="ChEBI" id="CHEBI:30616"/>
        <dbReference type="ChEBI" id="CHEBI:43474"/>
        <dbReference type="ChEBI" id="CHEBI:134413"/>
        <dbReference type="ChEBI" id="CHEBI:456216"/>
        <dbReference type="EC" id="6.3.2.17"/>
    </reaction>
</comment>
<dbReference type="Gene3D" id="3.40.1190.10">
    <property type="entry name" value="Mur-like, catalytic domain"/>
    <property type="match status" value="1"/>
</dbReference>
<keyword evidence="14" id="KW-0460">Magnesium</keyword>
<evidence type="ECO:0000256" key="20">
    <source>
        <dbReference type="ARBA" id="ARBA00047808"/>
    </source>
</evidence>
<dbReference type="InterPro" id="IPR018109">
    <property type="entry name" value="Folylpolyglutamate_synth_CS"/>
</dbReference>
<evidence type="ECO:0000256" key="7">
    <source>
        <dbReference type="ARBA" id="ARBA00013023"/>
    </source>
</evidence>
<dbReference type="GO" id="GO:0005524">
    <property type="term" value="F:ATP binding"/>
    <property type="evidence" value="ECO:0007669"/>
    <property type="project" value="UniProtKB-KW"/>
</dbReference>
<evidence type="ECO:0000256" key="11">
    <source>
        <dbReference type="ARBA" id="ARBA00022723"/>
    </source>
</evidence>
<dbReference type="SUPFAM" id="SSF53623">
    <property type="entry name" value="MurD-like peptide ligases, catalytic domain"/>
    <property type="match status" value="1"/>
</dbReference>
<dbReference type="SUPFAM" id="SSF53244">
    <property type="entry name" value="MurD-like peptide ligases, peptide-binding domain"/>
    <property type="match status" value="1"/>
</dbReference>
<dbReference type="Pfam" id="PF02875">
    <property type="entry name" value="Mur_ligase_C"/>
    <property type="match status" value="1"/>
</dbReference>
<dbReference type="GO" id="GO:0046872">
    <property type="term" value="F:metal ion binding"/>
    <property type="evidence" value="ECO:0007669"/>
    <property type="project" value="UniProtKB-KW"/>
</dbReference>
<dbReference type="InterPro" id="IPR004101">
    <property type="entry name" value="Mur_ligase_C"/>
</dbReference>